<feature type="transmembrane region" description="Helical" evidence="7">
    <location>
        <begin position="199"/>
        <end position="225"/>
    </location>
</feature>
<keyword evidence="4 7" id="KW-1133">Transmembrane helix</keyword>
<feature type="region of interest" description="Disordered" evidence="8">
    <location>
        <begin position="1"/>
        <end position="70"/>
    </location>
</feature>
<dbReference type="AlphaFoldDB" id="A0A1X6P0G2"/>
<keyword evidence="6 7" id="KW-0012">Acyltransferase</keyword>
<dbReference type="GO" id="GO:0016020">
    <property type="term" value="C:membrane"/>
    <property type="evidence" value="ECO:0007669"/>
    <property type="project" value="UniProtKB-SubCell"/>
</dbReference>
<feature type="compositionally biased region" description="Low complexity" evidence="8">
    <location>
        <begin position="53"/>
        <end position="70"/>
    </location>
</feature>
<comment type="subcellular location">
    <subcellularLocation>
        <location evidence="1">Membrane</location>
        <topology evidence="1">Multi-pass membrane protein</topology>
    </subcellularLocation>
</comment>
<evidence type="ECO:0000313" key="10">
    <source>
        <dbReference type="EMBL" id="OSX74354.1"/>
    </source>
</evidence>
<feature type="region of interest" description="Disordered" evidence="8">
    <location>
        <begin position="279"/>
        <end position="323"/>
    </location>
</feature>
<evidence type="ECO:0000256" key="2">
    <source>
        <dbReference type="ARBA" id="ARBA00022679"/>
    </source>
</evidence>
<organism evidence="10 11">
    <name type="scientific">Porphyra umbilicalis</name>
    <name type="common">Purple laver</name>
    <name type="synonym">Red alga</name>
    <dbReference type="NCBI Taxonomy" id="2786"/>
    <lineage>
        <taxon>Eukaryota</taxon>
        <taxon>Rhodophyta</taxon>
        <taxon>Bangiophyceae</taxon>
        <taxon>Bangiales</taxon>
        <taxon>Bangiaceae</taxon>
        <taxon>Porphyra</taxon>
    </lineage>
</organism>
<protein>
    <recommendedName>
        <fullName evidence="7">Palmitoyltransferase</fullName>
        <ecNumber evidence="7">2.3.1.225</ecNumber>
    </recommendedName>
</protein>
<evidence type="ECO:0000256" key="5">
    <source>
        <dbReference type="ARBA" id="ARBA00023136"/>
    </source>
</evidence>
<dbReference type="GO" id="GO:0019706">
    <property type="term" value="F:protein-cysteine S-palmitoyltransferase activity"/>
    <property type="evidence" value="ECO:0007669"/>
    <property type="project" value="UniProtKB-EC"/>
</dbReference>
<keyword evidence="2 7" id="KW-0808">Transferase</keyword>
<evidence type="ECO:0000256" key="8">
    <source>
        <dbReference type="SAM" id="MobiDB-lite"/>
    </source>
</evidence>
<gene>
    <name evidence="10" type="ORF">BU14_0293s0025</name>
</gene>
<sequence length="373" mass="39041">MPQSGPAPPPPPPPPTAPRGHPWASSPPSPPPPQWVCSPLPPPPTASSPSPAPCAWRRSSSSTRASWASTLPSTCGCWRQRGGRRRRRRRGAGRGHCGHERVALWGGAVGRAGVGAPRRRGRGGGAPAGWLGDAAPPWAPVGGEADDESGGEEAPRYCTVCDLFKPPRAHHCSICRRCVLRMDHHCPFFGTCIGLYNHLHFFCFCTSTVAGGAILIALSAYLLAAARPLSRPDANRLLFAAVFGTVVAVALGVLTAWHALLLARGVTTLEWLGGARWGRGERPRGAGRSRRLRRAAAGGGDGGGGGCGGDDGRQPSTEGLDRRVCPDGLWRAWLPGRLHRRRRPSASPPGSDGGGGVALLSVDADGGDPDQLD</sequence>
<feature type="compositionally biased region" description="Gly residues" evidence="8">
    <location>
        <begin position="297"/>
        <end position="309"/>
    </location>
</feature>
<feature type="compositionally biased region" description="Pro residues" evidence="8">
    <location>
        <begin position="1"/>
        <end position="17"/>
    </location>
</feature>
<comment type="domain">
    <text evidence="7">The DHHC domain is required for palmitoyltransferase activity.</text>
</comment>
<dbReference type="EMBL" id="KV918951">
    <property type="protein sequence ID" value="OSX74354.1"/>
    <property type="molecule type" value="Genomic_DNA"/>
</dbReference>
<evidence type="ECO:0000256" key="7">
    <source>
        <dbReference type="RuleBase" id="RU079119"/>
    </source>
</evidence>
<evidence type="ECO:0000313" key="11">
    <source>
        <dbReference type="Proteomes" id="UP000218209"/>
    </source>
</evidence>
<keyword evidence="3 7" id="KW-0812">Transmembrane</keyword>
<dbReference type="Pfam" id="PF01529">
    <property type="entry name" value="DHHC"/>
    <property type="match status" value="1"/>
</dbReference>
<proteinExistence type="inferred from homology"/>
<evidence type="ECO:0000256" key="1">
    <source>
        <dbReference type="ARBA" id="ARBA00004141"/>
    </source>
</evidence>
<evidence type="ECO:0000256" key="6">
    <source>
        <dbReference type="ARBA" id="ARBA00023315"/>
    </source>
</evidence>
<keyword evidence="11" id="KW-1185">Reference proteome</keyword>
<dbReference type="OrthoDB" id="1867at2759"/>
<evidence type="ECO:0000256" key="4">
    <source>
        <dbReference type="ARBA" id="ARBA00022989"/>
    </source>
</evidence>
<dbReference type="PROSITE" id="PS50216">
    <property type="entry name" value="DHHC"/>
    <property type="match status" value="1"/>
</dbReference>
<feature type="compositionally biased region" description="Basic residues" evidence="8">
    <location>
        <begin position="285"/>
        <end position="294"/>
    </location>
</feature>
<evidence type="ECO:0000256" key="3">
    <source>
        <dbReference type="ARBA" id="ARBA00022692"/>
    </source>
</evidence>
<evidence type="ECO:0000259" key="9">
    <source>
        <dbReference type="Pfam" id="PF01529"/>
    </source>
</evidence>
<dbReference type="InterPro" id="IPR039859">
    <property type="entry name" value="PFA4/ZDH16/20/ERF2-like"/>
</dbReference>
<name>A0A1X6P0G2_PORUM</name>
<dbReference type="InterPro" id="IPR001594">
    <property type="entry name" value="Palmitoyltrfase_DHHC"/>
</dbReference>
<reference evidence="10 11" key="1">
    <citation type="submission" date="2017-03" db="EMBL/GenBank/DDBJ databases">
        <title>WGS assembly of Porphyra umbilicalis.</title>
        <authorList>
            <person name="Brawley S.H."/>
            <person name="Blouin N.A."/>
            <person name="Ficko-Blean E."/>
            <person name="Wheeler G.L."/>
            <person name="Lohr M."/>
            <person name="Goodson H.V."/>
            <person name="Jenkins J.W."/>
            <person name="Blaby-Haas C.E."/>
            <person name="Helliwell K.E."/>
            <person name="Chan C."/>
            <person name="Marriage T."/>
            <person name="Bhattacharya D."/>
            <person name="Klein A.S."/>
            <person name="Badis Y."/>
            <person name="Brodie J."/>
            <person name="Cao Y."/>
            <person name="Collen J."/>
            <person name="Dittami S.M."/>
            <person name="Gachon C.M."/>
            <person name="Green B.R."/>
            <person name="Karpowicz S."/>
            <person name="Kim J.W."/>
            <person name="Kudahl U."/>
            <person name="Lin S."/>
            <person name="Michel G."/>
            <person name="Mittag M."/>
            <person name="Olson B.J."/>
            <person name="Pangilinan J."/>
            <person name="Peng Y."/>
            <person name="Qiu H."/>
            <person name="Shu S."/>
            <person name="Singer J.T."/>
            <person name="Smith A.G."/>
            <person name="Sprecher B.N."/>
            <person name="Wagner V."/>
            <person name="Wang W."/>
            <person name="Wang Z.-Y."/>
            <person name="Yan J."/>
            <person name="Yarish C."/>
            <person name="Zoeuner-Riek S."/>
            <person name="Zhuang Y."/>
            <person name="Zou Y."/>
            <person name="Lindquist E.A."/>
            <person name="Grimwood J."/>
            <person name="Barry K."/>
            <person name="Rokhsar D.S."/>
            <person name="Schmutz J."/>
            <person name="Stiller J.W."/>
            <person name="Grossman A.R."/>
            <person name="Prochnik S.E."/>
        </authorList>
    </citation>
    <scope>NUCLEOTIDE SEQUENCE [LARGE SCALE GENOMIC DNA]</scope>
    <source>
        <strain evidence="10">4086291</strain>
    </source>
</reference>
<keyword evidence="5 7" id="KW-0472">Membrane</keyword>
<feature type="region of interest" description="Disordered" evidence="8">
    <location>
        <begin position="338"/>
        <end position="373"/>
    </location>
</feature>
<comment type="catalytic activity">
    <reaction evidence="7">
        <text>L-cysteinyl-[protein] + hexadecanoyl-CoA = S-hexadecanoyl-L-cysteinyl-[protein] + CoA</text>
        <dbReference type="Rhea" id="RHEA:36683"/>
        <dbReference type="Rhea" id="RHEA-COMP:10131"/>
        <dbReference type="Rhea" id="RHEA-COMP:11032"/>
        <dbReference type="ChEBI" id="CHEBI:29950"/>
        <dbReference type="ChEBI" id="CHEBI:57287"/>
        <dbReference type="ChEBI" id="CHEBI:57379"/>
        <dbReference type="ChEBI" id="CHEBI:74151"/>
        <dbReference type="EC" id="2.3.1.225"/>
    </reaction>
</comment>
<feature type="domain" description="Palmitoyltransferase DHHC" evidence="9">
    <location>
        <begin position="153"/>
        <end position="272"/>
    </location>
</feature>
<comment type="similarity">
    <text evidence="7">Belongs to the DHHC palmitoyltransferase family.</text>
</comment>
<dbReference type="EC" id="2.3.1.225" evidence="7"/>
<dbReference type="Proteomes" id="UP000218209">
    <property type="component" value="Unassembled WGS sequence"/>
</dbReference>
<feature type="compositionally biased region" description="Pro residues" evidence="8">
    <location>
        <begin position="25"/>
        <end position="52"/>
    </location>
</feature>
<accession>A0A1X6P0G2</accession>
<dbReference type="PANTHER" id="PTHR12246">
    <property type="entry name" value="PALMITOYLTRANSFERASE ZDHHC16"/>
    <property type="match status" value="1"/>
</dbReference>
<feature type="transmembrane region" description="Helical" evidence="7">
    <location>
        <begin position="237"/>
        <end position="260"/>
    </location>
</feature>